<dbReference type="PANTHER" id="PTHR11241:SF0">
    <property type="entry name" value="DEOXYURIDINE 5'-TRIPHOSPHATE NUCLEOTIDOHYDROLASE"/>
    <property type="match status" value="1"/>
</dbReference>
<dbReference type="PANTHER" id="PTHR11241">
    <property type="entry name" value="DEOXYURIDINE 5'-TRIPHOSPHATE NUCLEOTIDOHYDROLASE"/>
    <property type="match status" value="1"/>
</dbReference>
<proteinExistence type="inferred from homology"/>
<dbReference type="GO" id="GO:0000287">
    <property type="term" value="F:magnesium ion binding"/>
    <property type="evidence" value="ECO:0007669"/>
    <property type="project" value="InterPro"/>
</dbReference>
<dbReference type="Gene3D" id="2.70.40.10">
    <property type="match status" value="1"/>
</dbReference>
<dbReference type="EMBL" id="OR096706">
    <property type="protein sequence ID" value="XBY87747.1"/>
    <property type="molecule type" value="Genomic_DNA"/>
</dbReference>
<dbReference type="EC" id="3.6.1.23" evidence="3"/>
<dbReference type="GO" id="GO:0046081">
    <property type="term" value="P:dUTP catabolic process"/>
    <property type="evidence" value="ECO:0007669"/>
    <property type="project" value="InterPro"/>
</dbReference>
<organism evidence="6">
    <name type="scientific">Psittacine aviadenovirus B</name>
    <dbReference type="NCBI Taxonomy" id="2169709"/>
    <lineage>
        <taxon>Viruses</taxon>
        <taxon>Varidnaviria</taxon>
        <taxon>Bamfordvirae</taxon>
        <taxon>Preplasmiviricota</taxon>
        <taxon>Polisuviricotina</taxon>
        <taxon>Pharingeaviricetes</taxon>
        <taxon>Rowavirales</taxon>
        <taxon>Adenoviridae</taxon>
        <taxon>Aviadenovirus</taxon>
        <taxon>Aviadenovirus rubri</taxon>
    </lineage>
</organism>
<sequence>MTEEAEDCELVPRVGIERLSPAAIMPVMCSEHPVTYELYCAYSTTIPPHDRKPLLTDIRLFVPENCYGVLEPRSLLDPKFFFDVGKGCVEHGCRESVTVTFFNLSDAAFTFRRGDMICRLTVFRKIVLPARKALLYEVVR</sequence>
<keyword evidence="4" id="KW-0546">Nucleotide metabolism</keyword>
<dbReference type="Pfam" id="PF00692">
    <property type="entry name" value="dUTPase"/>
    <property type="match status" value="1"/>
</dbReference>
<dbReference type="SUPFAM" id="SSF51283">
    <property type="entry name" value="dUTPase-like"/>
    <property type="match status" value="1"/>
</dbReference>
<evidence type="ECO:0000313" key="6">
    <source>
        <dbReference type="EMBL" id="XBY87747.1"/>
    </source>
</evidence>
<name>A0AB38ZP98_9ADEN</name>
<evidence type="ECO:0000256" key="4">
    <source>
        <dbReference type="ARBA" id="ARBA00023080"/>
    </source>
</evidence>
<dbReference type="InterPro" id="IPR029054">
    <property type="entry name" value="dUTPase-like"/>
</dbReference>
<reference evidence="6" key="1">
    <citation type="submission" date="2023-06" db="EMBL/GenBank/DDBJ databases">
        <title>Identification of a novel pathogenic adenovirus species in African Grey Parrot unveils distinct lineage within aviadenoviruses.</title>
        <authorList>
            <person name="Das T."/>
            <person name="Raidal S."/>
            <person name="Das S."/>
        </authorList>
    </citation>
    <scope>NUCLEOTIDE SEQUENCE</scope>
    <source>
        <strain evidence="6">CS23-0540</strain>
    </source>
</reference>
<dbReference type="InterPro" id="IPR008181">
    <property type="entry name" value="dUTPase"/>
</dbReference>
<comment type="similarity">
    <text evidence="2">Belongs to the dUTPase family.</text>
</comment>
<comment type="function">
    <text evidence="1">This enzyme is involved in nucleotide metabolism: it produces dUMP, the immediate precursor of thymidine nucleotides and it decreases the intracellular concentration of dUTP so that uracil cannot be incorporated into DNA.</text>
</comment>
<evidence type="ECO:0000256" key="2">
    <source>
        <dbReference type="ARBA" id="ARBA00006581"/>
    </source>
</evidence>
<feature type="domain" description="dUTPase-like" evidence="5">
    <location>
        <begin position="25"/>
        <end position="123"/>
    </location>
</feature>
<dbReference type="GO" id="GO:0006226">
    <property type="term" value="P:dUMP biosynthetic process"/>
    <property type="evidence" value="ECO:0007669"/>
    <property type="project" value="InterPro"/>
</dbReference>
<dbReference type="GO" id="GO:0004170">
    <property type="term" value="F:dUTP diphosphatase activity"/>
    <property type="evidence" value="ECO:0007669"/>
    <property type="project" value="UniProtKB-EC"/>
</dbReference>
<dbReference type="InterPro" id="IPR036157">
    <property type="entry name" value="dUTPase-like_sf"/>
</dbReference>
<protein>
    <recommendedName>
        <fullName evidence="3">dUTP diphosphatase</fullName>
        <ecNumber evidence="3">3.6.1.23</ecNumber>
    </recommendedName>
</protein>
<evidence type="ECO:0000256" key="1">
    <source>
        <dbReference type="ARBA" id="ARBA00003495"/>
    </source>
</evidence>
<accession>A0AB38ZP98</accession>
<evidence type="ECO:0000259" key="5">
    <source>
        <dbReference type="Pfam" id="PF00692"/>
    </source>
</evidence>
<evidence type="ECO:0000256" key="3">
    <source>
        <dbReference type="ARBA" id="ARBA00012379"/>
    </source>
</evidence>